<evidence type="ECO:0000256" key="2">
    <source>
        <dbReference type="ARBA" id="ARBA00023134"/>
    </source>
</evidence>
<dbReference type="Proteomes" id="UP000821866">
    <property type="component" value="Unassembled WGS sequence"/>
</dbReference>
<dbReference type="AlphaFoldDB" id="A0A9J6D029"/>
<evidence type="ECO:0000256" key="1">
    <source>
        <dbReference type="ARBA" id="ARBA00022741"/>
    </source>
</evidence>
<name>A0A9J6D029_RHIMP</name>
<gene>
    <name evidence="3" type="ORF">HPB51_027551</name>
</gene>
<evidence type="ECO:0000313" key="4">
    <source>
        <dbReference type="Proteomes" id="UP000821866"/>
    </source>
</evidence>
<reference evidence="3" key="2">
    <citation type="submission" date="2021-09" db="EMBL/GenBank/DDBJ databases">
        <authorList>
            <person name="Jia N."/>
            <person name="Wang J."/>
            <person name="Shi W."/>
            <person name="Du L."/>
            <person name="Sun Y."/>
            <person name="Zhan W."/>
            <person name="Jiang J."/>
            <person name="Wang Q."/>
            <person name="Zhang B."/>
            <person name="Ji P."/>
            <person name="Sakyi L.B."/>
            <person name="Cui X."/>
            <person name="Yuan T."/>
            <person name="Jiang B."/>
            <person name="Yang W."/>
            <person name="Lam T.T.-Y."/>
            <person name="Chang Q."/>
            <person name="Ding S."/>
            <person name="Wang X."/>
            <person name="Zhu J."/>
            <person name="Ruan X."/>
            <person name="Zhao L."/>
            <person name="Wei J."/>
            <person name="Que T."/>
            <person name="Du C."/>
            <person name="Cheng J."/>
            <person name="Dai P."/>
            <person name="Han X."/>
            <person name="Huang E."/>
            <person name="Gao Y."/>
            <person name="Liu J."/>
            <person name="Shao H."/>
            <person name="Ye R."/>
            <person name="Li L."/>
            <person name="Wei W."/>
            <person name="Wang X."/>
            <person name="Wang C."/>
            <person name="Huo Q."/>
            <person name="Li W."/>
            <person name="Guo W."/>
            <person name="Chen H."/>
            <person name="Chen S."/>
            <person name="Zhou L."/>
            <person name="Zhou L."/>
            <person name="Ni X."/>
            <person name="Tian J."/>
            <person name="Zhou Y."/>
            <person name="Sheng Y."/>
            <person name="Liu T."/>
            <person name="Pan Y."/>
            <person name="Xia L."/>
            <person name="Li J."/>
            <person name="Zhao F."/>
            <person name="Cao W."/>
        </authorList>
    </citation>
    <scope>NUCLEOTIDE SEQUENCE</scope>
    <source>
        <strain evidence="3">Rmic-2018</strain>
        <tissue evidence="3">Larvae</tissue>
    </source>
</reference>
<keyword evidence="4" id="KW-1185">Reference proteome</keyword>
<comment type="caution">
    <text evidence="3">The sequence shown here is derived from an EMBL/GenBank/DDBJ whole genome shotgun (WGS) entry which is preliminary data.</text>
</comment>
<sequence length="134" mass="15410">MQRKEYDQLRPVSYPALCVALMSFSTDPPDCLENYMNSERLKLRHFIRSVLCLVDKAAAEIVKARKTCQYDDQSSLLSHSAIDVILMCFSIDSSDSLDNYTVSDKRQVRRFFGSAPVYVKIRKCFSRRSAQAPR</sequence>
<protein>
    <submittedName>
        <fullName evidence="3">Uncharacterized protein</fullName>
    </submittedName>
</protein>
<dbReference type="InterPro" id="IPR003578">
    <property type="entry name" value="Small_GTPase_Rho"/>
</dbReference>
<evidence type="ECO:0000313" key="3">
    <source>
        <dbReference type="EMBL" id="KAH7964211.1"/>
    </source>
</evidence>
<accession>A0A9J6D029</accession>
<reference evidence="3" key="1">
    <citation type="journal article" date="2020" name="Cell">
        <title>Large-Scale Comparative Analyses of Tick Genomes Elucidate Their Genetic Diversity and Vector Capacities.</title>
        <authorList>
            <consortium name="Tick Genome and Microbiome Consortium (TIGMIC)"/>
            <person name="Jia N."/>
            <person name="Wang J."/>
            <person name="Shi W."/>
            <person name="Du L."/>
            <person name="Sun Y."/>
            <person name="Zhan W."/>
            <person name="Jiang J.F."/>
            <person name="Wang Q."/>
            <person name="Zhang B."/>
            <person name="Ji P."/>
            <person name="Bell-Sakyi L."/>
            <person name="Cui X.M."/>
            <person name="Yuan T.T."/>
            <person name="Jiang B.G."/>
            <person name="Yang W.F."/>
            <person name="Lam T.T."/>
            <person name="Chang Q.C."/>
            <person name="Ding S.J."/>
            <person name="Wang X.J."/>
            <person name="Zhu J.G."/>
            <person name="Ruan X.D."/>
            <person name="Zhao L."/>
            <person name="Wei J.T."/>
            <person name="Ye R.Z."/>
            <person name="Que T.C."/>
            <person name="Du C.H."/>
            <person name="Zhou Y.H."/>
            <person name="Cheng J.X."/>
            <person name="Dai P.F."/>
            <person name="Guo W.B."/>
            <person name="Han X.H."/>
            <person name="Huang E.J."/>
            <person name="Li L.F."/>
            <person name="Wei W."/>
            <person name="Gao Y.C."/>
            <person name="Liu J.Z."/>
            <person name="Shao H.Z."/>
            <person name="Wang X."/>
            <person name="Wang C.C."/>
            <person name="Yang T.C."/>
            <person name="Huo Q.B."/>
            <person name="Li W."/>
            <person name="Chen H.Y."/>
            <person name="Chen S.E."/>
            <person name="Zhou L.G."/>
            <person name="Ni X.B."/>
            <person name="Tian J.H."/>
            <person name="Sheng Y."/>
            <person name="Liu T."/>
            <person name="Pan Y.S."/>
            <person name="Xia L.Y."/>
            <person name="Li J."/>
            <person name="Zhao F."/>
            <person name="Cao W.C."/>
        </authorList>
    </citation>
    <scope>NUCLEOTIDE SEQUENCE</scope>
    <source>
        <strain evidence="3">Rmic-2018</strain>
    </source>
</reference>
<dbReference type="PANTHER" id="PTHR24072">
    <property type="entry name" value="RHO FAMILY GTPASE"/>
    <property type="match status" value="1"/>
</dbReference>
<dbReference type="GO" id="GO:0005525">
    <property type="term" value="F:GTP binding"/>
    <property type="evidence" value="ECO:0007669"/>
    <property type="project" value="UniProtKB-KW"/>
</dbReference>
<dbReference type="EMBL" id="JABSTU010004126">
    <property type="protein sequence ID" value="KAH7964211.1"/>
    <property type="molecule type" value="Genomic_DNA"/>
</dbReference>
<dbReference type="GO" id="GO:0007264">
    <property type="term" value="P:small GTPase-mediated signal transduction"/>
    <property type="evidence" value="ECO:0007669"/>
    <property type="project" value="InterPro"/>
</dbReference>
<dbReference type="VEuPathDB" id="VectorBase:LOC119176750"/>
<organism evidence="3 4">
    <name type="scientific">Rhipicephalus microplus</name>
    <name type="common">Cattle tick</name>
    <name type="synonym">Boophilus microplus</name>
    <dbReference type="NCBI Taxonomy" id="6941"/>
    <lineage>
        <taxon>Eukaryota</taxon>
        <taxon>Metazoa</taxon>
        <taxon>Ecdysozoa</taxon>
        <taxon>Arthropoda</taxon>
        <taxon>Chelicerata</taxon>
        <taxon>Arachnida</taxon>
        <taxon>Acari</taxon>
        <taxon>Parasitiformes</taxon>
        <taxon>Ixodida</taxon>
        <taxon>Ixodoidea</taxon>
        <taxon>Ixodidae</taxon>
        <taxon>Rhipicephalinae</taxon>
        <taxon>Rhipicephalus</taxon>
        <taxon>Boophilus</taxon>
    </lineage>
</organism>
<keyword evidence="2" id="KW-0342">GTP-binding</keyword>
<proteinExistence type="predicted"/>
<keyword evidence="1" id="KW-0547">Nucleotide-binding</keyword>